<dbReference type="AlphaFoldDB" id="K0INZ8"/>
<dbReference type="BioCyc" id="CNIT1237085:G1324-3334-MONOMER"/>
<dbReference type="GeneID" id="13797144"/>
<reference evidence="1 2" key="1">
    <citation type="journal article" date="2012" name="Environ. Microbiol.">
        <title>The genome of the ammonia-oxidizing Candidatus Nitrososphaera gargensis: insights into metabolic versatility and environmental adaptations.</title>
        <authorList>
            <person name="Spang A."/>
            <person name="Poehlein A."/>
            <person name="Offre P."/>
            <person name="Zumbragel S."/>
            <person name="Haider S."/>
            <person name="Rychlik N."/>
            <person name="Nowka B."/>
            <person name="Schmeisser C."/>
            <person name="Lebedeva E.V."/>
            <person name="Rattei T."/>
            <person name="Bohm C."/>
            <person name="Schmid M."/>
            <person name="Galushko A."/>
            <person name="Hatzenpichler R."/>
            <person name="Weinmaier T."/>
            <person name="Daniel R."/>
            <person name="Schleper C."/>
            <person name="Spieck E."/>
            <person name="Streit W."/>
            <person name="Wagner M."/>
        </authorList>
    </citation>
    <scope>NUCLEOTIDE SEQUENCE [LARGE SCALE GENOMIC DNA]</scope>
    <source>
        <strain evidence="2">Ga9.2</strain>
    </source>
</reference>
<dbReference type="EMBL" id="CP002408">
    <property type="protein sequence ID" value="AFU60249.1"/>
    <property type="molecule type" value="Genomic_DNA"/>
</dbReference>
<name>K0INZ8_NITGG</name>
<dbReference type="Proteomes" id="UP000008037">
    <property type="component" value="Chromosome"/>
</dbReference>
<keyword evidence="2" id="KW-1185">Reference proteome</keyword>
<gene>
    <name evidence="1" type="ordered locus">Ngar_c33340</name>
</gene>
<dbReference type="RefSeq" id="WP_015020782.1">
    <property type="nucleotide sequence ID" value="NC_018719.1"/>
</dbReference>
<dbReference type="KEGG" id="nga:Ngar_c33340"/>
<dbReference type="HOGENOM" id="CLU_2257457_0_0_2"/>
<proteinExistence type="predicted"/>
<sequence>MLLRENSGKQIDGRTETKILEDLFDDKVNKAIDANRYQVREALKEIERNTRAFYLTNTEYHRRMMEEAKTKGDIATAIHHQVLMETYQGILKNFSLSESYDRA</sequence>
<organism evidence="1 2">
    <name type="scientific">Nitrososphaera gargensis (strain Ga9.2)</name>
    <dbReference type="NCBI Taxonomy" id="1237085"/>
    <lineage>
        <taxon>Archaea</taxon>
        <taxon>Nitrososphaerota</taxon>
        <taxon>Nitrososphaeria</taxon>
        <taxon>Nitrososphaerales</taxon>
        <taxon>Nitrososphaeraceae</taxon>
        <taxon>Nitrososphaera</taxon>
    </lineage>
</organism>
<evidence type="ECO:0000313" key="1">
    <source>
        <dbReference type="EMBL" id="AFU60249.1"/>
    </source>
</evidence>
<evidence type="ECO:0000313" key="2">
    <source>
        <dbReference type="Proteomes" id="UP000008037"/>
    </source>
</evidence>
<accession>K0INZ8</accession>
<dbReference type="InParanoid" id="K0INZ8"/>
<protein>
    <submittedName>
        <fullName evidence="1">Uncharacterized protein</fullName>
    </submittedName>
</protein>